<gene>
    <name evidence="1" type="ORF">METZ01_LOCUS88654</name>
</gene>
<dbReference type="EMBL" id="UINC01007948">
    <property type="protein sequence ID" value="SVA35800.1"/>
    <property type="molecule type" value="Genomic_DNA"/>
</dbReference>
<evidence type="ECO:0000313" key="1">
    <source>
        <dbReference type="EMBL" id="SVA35800.1"/>
    </source>
</evidence>
<proteinExistence type="predicted"/>
<name>A0A381V668_9ZZZZ</name>
<organism evidence="1">
    <name type="scientific">marine metagenome</name>
    <dbReference type="NCBI Taxonomy" id="408172"/>
    <lineage>
        <taxon>unclassified sequences</taxon>
        <taxon>metagenomes</taxon>
        <taxon>ecological metagenomes</taxon>
    </lineage>
</organism>
<reference evidence="1" key="1">
    <citation type="submission" date="2018-05" db="EMBL/GenBank/DDBJ databases">
        <authorList>
            <person name="Lanie J.A."/>
            <person name="Ng W.-L."/>
            <person name="Kazmierczak K.M."/>
            <person name="Andrzejewski T.M."/>
            <person name="Davidsen T.M."/>
            <person name="Wayne K.J."/>
            <person name="Tettelin H."/>
            <person name="Glass J.I."/>
            <person name="Rusch D."/>
            <person name="Podicherti R."/>
            <person name="Tsui H.-C.T."/>
            <person name="Winkler M.E."/>
        </authorList>
    </citation>
    <scope>NUCLEOTIDE SEQUENCE</scope>
</reference>
<dbReference type="AlphaFoldDB" id="A0A381V668"/>
<accession>A0A381V668</accession>
<protein>
    <recommendedName>
        <fullName evidence="2">KaiC-like domain-containing protein</fullName>
    </recommendedName>
</protein>
<evidence type="ECO:0008006" key="2">
    <source>
        <dbReference type="Google" id="ProtNLM"/>
    </source>
</evidence>
<sequence>MLSDLLSKNPEQVNSKIENILEQNLLNIIYYENSFAKAKFLTKTIEKWDIPTFYLDFDLLYSGYVKANMVPTLKNVTLLWPNSENLRENLESVIEKISMTKSVVVIDSLNGFFNILEDDDAGMLINSFIMMLASSAKNTKSIILVGSLSKLNEENEFVLYSSGRHVIDNKHMEKIQLVESNGLLKINILNFDNSTKSSFST</sequence>